<dbReference type="AlphaFoldDB" id="A0A9D9HE30"/>
<name>A0A9D9HE30_9BACT</name>
<comment type="caution">
    <text evidence="1">The sequence shown here is derived from an EMBL/GenBank/DDBJ whole genome shotgun (WGS) entry which is preliminary data.</text>
</comment>
<accession>A0A9D9HE30</accession>
<evidence type="ECO:0000313" key="2">
    <source>
        <dbReference type="Proteomes" id="UP000823637"/>
    </source>
</evidence>
<dbReference type="NCBIfam" id="TIGR00741">
    <property type="entry name" value="yfiA"/>
    <property type="match status" value="1"/>
</dbReference>
<dbReference type="CDD" id="cd00552">
    <property type="entry name" value="RaiA"/>
    <property type="match status" value="1"/>
</dbReference>
<dbReference type="Proteomes" id="UP000823637">
    <property type="component" value="Unassembled WGS sequence"/>
</dbReference>
<dbReference type="InterPro" id="IPR003489">
    <property type="entry name" value="RHF/RaiA"/>
</dbReference>
<dbReference type="Gene3D" id="3.30.160.100">
    <property type="entry name" value="Ribosome hibernation promotion factor-like"/>
    <property type="match status" value="1"/>
</dbReference>
<sequence length="99" mass="11445">MEITIQAIKFDASAKLDEFIRKRLEKLDRFYEGIDSIEVMLKVVKPETSENKEVGMQLKAPHVDIYANKIADSFEQAADECAEALQKQLIKLKEKMRQD</sequence>
<protein>
    <submittedName>
        <fullName evidence="1">Ribosome-associated translation inhibitor RaiA</fullName>
    </submittedName>
</protein>
<reference evidence="1" key="2">
    <citation type="journal article" date="2021" name="PeerJ">
        <title>Extensive microbial diversity within the chicken gut microbiome revealed by metagenomics and culture.</title>
        <authorList>
            <person name="Gilroy R."/>
            <person name="Ravi A."/>
            <person name="Getino M."/>
            <person name="Pursley I."/>
            <person name="Horton D.L."/>
            <person name="Alikhan N.F."/>
            <person name="Baker D."/>
            <person name="Gharbi K."/>
            <person name="Hall N."/>
            <person name="Watson M."/>
            <person name="Adriaenssens E.M."/>
            <person name="Foster-Nyarko E."/>
            <person name="Jarju S."/>
            <person name="Secka A."/>
            <person name="Antonio M."/>
            <person name="Oren A."/>
            <person name="Chaudhuri R.R."/>
            <person name="La Ragione R."/>
            <person name="Hildebrand F."/>
            <person name="Pallen M.J."/>
        </authorList>
    </citation>
    <scope>NUCLEOTIDE SEQUENCE</scope>
    <source>
        <strain evidence="1">D3-1215</strain>
    </source>
</reference>
<reference evidence="1" key="1">
    <citation type="submission" date="2020-10" db="EMBL/GenBank/DDBJ databases">
        <authorList>
            <person name="Gilroy R."/>
        </authorList>
    </citation>
    <scope>NUCLEOTIDE SEQUENCE</scope>
    <source>
        <strain evidence="1">D3-1215</strain>
    </source>
</reference>
<proteinExistence type="predicted"/>
<dbReference type="Pfam" id="PF02482">
    <property type="entry name" value="Ribosomal_S30AE"/>
    <property type="match status" value="1"/>
</dbReference>
<organism evidence="1 2">
    <name type="scientific">Candidatus Enterocola intestinipullorum</name>
    <dbReference type="NCBI Taxonomy" id="2840783"/>
    <lineage>
        <taxon>Bacteria</taxon>
        <taxon>Pseudomonadati</taxon>
        <taxon>Bacteroidota</taxon>
        <taxon>Bacteroidia</taxon>
        <taxon>Bacteroidales</taxon>
        <taxon>Candidatus Enterocola</taxon>
    </lineage>
</organism>
<dbReference type="InterPro" id="IPR036567">
    <property type="entry name" value="RHF-like"/>
</dbReference>
<dbReference type="EMBL" id="JADIMR010000023">
    <property type="protein sequence ID" value="MBO8446432.1"/>
    <property type="molecule type" value="Genomic_DNA"/>
</dbReference>
<dbReference type="SUPFAM" id="SSF69754">
    <property type="entry name" value="Ribosome binding protein Y (YfiA homologue)"/>
    <property type="match status" value="1"/>
</dbReference>
<evidence type="ECO:0000313" key="1">
    <source>
        <dbReference type="EMBL" id="MBO8446432.1"/>
    </source>
</evidence>
<gene>
    <name evidence="1" type="primary">raiA</name>
    <name evidence="1" type="ORF">IAC32_01605</name>
</gene>